<organism evidence="3 4">
    <name type="scientific">Trichoglossum hirsutum</name>
    <dbReference type="NCBI Taxonomy" id="265104"/>
    <lineage>
        <taxon>Eukaryota</taxon>
        <taxon>Fungi</taxon>
        <taxon>Dikarya</taxon>
        <taxon>Ascomycota</taxon>
        <taxon>Pezizomycotina</taxon>
        <taxon>Geoglossomycetes</taxon>
        <taxon>Geoglossales</taxon>
        <taxon>Geoglossaceae</taxon>
        <taxon>Trichoglossum</taxon>
    </lineage>
</organism>
<proteinExistence type="predicted"/>
<feature type="compositionally biased region" description="Polar residues" evidence="2">
    <location>
        <begin position="47"/>
        <end position="57"/>
    </location>
</feature>
<feature type="region of interest" description="Disordered" evidence="2">
    <location>
        <begin position="197"/>
        <end position="220"/>
    </location>
</feature>
<feature type="compositionally biased region" description="Basic and acidic residues" evidence="2">
    <location>
        <begin position="144"/>
        <end position="155"/>
    </location>
</feature>
<feature type="compositionally biased region" description="Polar residues" evidence="2">
    <location>
        <begin position="87"/>
        <end position="101"/>
    </location>
</feature>
<feature type="coiled-coil region" evidence="1">
    <location>
        <begin position="354"/>
        <end position="381"/>
    </location>
</feature>
<feature type="region of interest" description="Disordered" evidence="2">
    <location>
        <begin position="1"/>
        <end position="178"/>
    </location>
</feature>
<evidence type="ECO:0000256" key="1">
    <source>
        <dbReference type="SAM" id="Coils"/>
    </source>
</evidence>
<sequence length="506" mass="56307">MSYLLDPDPASTVQVTKRSTHPTDLQKDLPPQPLQDSQEKVTIQADGPTQLSQSLSALDQYGPGRRSQSIDQPRSTLYPPSQRAGATRSTQDAKFSFSGLSPFSFRRRSGQKNPSSAEKSSPQEAGGSKTHSGGTEESAQVELKIYESYRSDSPKRPLHNTTNEGGQPGNHNKADAAKTSTISVQNASLVATAAIGASSEVTDPKPMQPHTGNRSDTEKQLATISKKYNREVERNSQLVEERDELKRVNWRLCEENNGSSVDMRHEKRYGSVGTIAGGQTMSIECVISYKVSALTVSYIVLTMSHHSLGNGVYSRQRSALGIRVCSRLLPFATSRAENEAIKSAKSNGAPAGEYELLANQYKDLKRHCDNLVKENRQLRFDLKLESEKDIMDTFQMLCCDITNTCCRYWHGGELVEIRSETVHKIEELLQIRNKISRKYLGSPEFRLALSRACLSQLLAKAIFHDPEVDIGNQLKDLWANNEMAECMARLEMYMYGGGMLLNHYSF</sequence>
<feature type="compositionally biased region" description="Polar residues" evidence="2">
    <location>
        <begin position="111"/>
        <end position="138"/>
    </location>
</feature>
<dbReference type="EMBL" id="JAGHQM010000071">
    <property type="protein sequence ID" value="KAH0565666.1"/>
    <property type="molecule type" value="Genomic_DNA"/>
</dbReference>
<dbReference type="Proteomes" id="UP000750711">
    <property type="component" value="Unassembled WGS sequence"/>
</dbReference>
<evidence type="ECO:0000256" key="2">
    <source>
        <dbReference type="SAM" id="MobiDB-lite"/>
    </source>
</evidence>
<feature type="compositionally biased region" description="Polar residues" evidence="2">
    <location>
        <begin position="66"/>
        <end position="79"/>
    </location>
</feature>
<keyword evidence="1" id="KW-0175">Coiled coil</keyword>
<accession>A0A9P8RT64</accession>
<gene>
    <name evidence="3" type="ORF">GP486_000940</name>
</gene>
<evidence type="ECO:0000313" key="4">
    <source>
        <dbReference type="Proteomes" id="UP000750711"/>
    </source>
</evidence>
<protein>
    <submittedName>
        <fullName evidence="3">Uncharacterized protein</fullName>
    </submittedName>
</protein>
<reference evidence="3" key="1">
    <citation type="submission" date="2021-03" db="EMBL/GenBank/DDBJ databases">
        <title>Comparative genomics and phylogenomic investigation of the class Geoglossomycetes provide insights into ecological specialization and systematics.</title>
        <authorList>
            <person name="Melie T."/>
            <person name="Pirro S."/>
            <person name="Miller A.N."/>
            <person name="Quandt A."/>
        </authorList>
    </citation>
    <scope>NUCLEOTIDE SEQUENCE</scope>
    <source>
        <strain evidence="3">CAQ_001_2017</strain>
    </source>
</reference>
<dbReference type="AlphaFoldDB" id="A0A9P8RT64"/>
<comment type="caution">
    <text evidence="3">The sequence shown here is derived from an EMBL/GenBank/DDBJ whole genome shotgun (WGS) entry which is preliminary data.</text>
</comment>
<keyword evidence="4" id="KW-1185">Reference proteome</keyword>
<name>A0A9P8RT64_9PEZI</name>
<evidence type="ECO:0000313" key="3">
    <source>
        <dbReference type="EMBL" id="KAH0565666.1"/>
    </source>
</evidence>